<comment type="caution">
    <text evidence="1">The sequence shown here is derived from an EMBL/GenBank/DDBJ whole genome shotgun (WGS) entry which is preliminary data.</text>
</comment>
<gene>
    <name evidence="1" type="ORF">DL546_006006</name>
</gene>
<organism evidence="1 2">
    <name type="scientific">Coniochaeta pulveracea</name>
    <dbReference type="NCBI Taxonomy" id="177199"/>
    <lineage>
        <taxon>Eukaryota</taxon>
        <taxon>Fungi</taxon>
        <taxon>Dikarya</taxon>
        <taxon>Ascomycota</taxon>
        <taxon>Pezizomycotina</taxon>
        <taxon>Sordariomycetes</taxon>
        <taxon>Sordariomycetidae</taxon>
        <taxon>Coniochaetales</taxon>
        <taxon>Coniochaetaceae</taxon>
        <taxon>Coniochaeta</taxon>
    </lineage>
</organism>
<reference evidence="1 2" key="1">
    <citation type="submission" date="2018-08" db="EMBL/GenBank/DDBJ databases">
        <title>Draft genome of the lignicolous fungus Coniochaeta pulveracea.</title>
        <authorList>
            <person name="Borstlap C.J."/>
            <person name="De Witt R.N."/>
            <person name="Botha A."/>
            <person name="Volschenk H."/>
        </authorList>
    </citation>
    <scope>NUCLEOTIDE SEQUENCE [LARGE SCALE GENOMIC DNA]</scope>
    <source>
        <strain evidence="1 2">CAB683</strain>
    </source>
</reference>
<accession>A0A420YLQ2</accession>
<dbReference type="EMBL" id="QVQW01000003">
    <property type="protein sequence ID" value="RKU48798.1"/>
    <property type="molecule type" value="Genomic_DNA"/>
</dbReference>
<sequence>MASSSRRANEFISPTRPYCLLSEQSTPPCILKWQIVLHPYDRQRGLYKRYVEEFLTKSFGSLHFELEDGDDHDGPVLIIKSITLCFSADQKCTTWRSQIAPRIAASVEEDQHLRDVVKLELMSALRKHDLRLEE</sequence>
<evidence type="ECO:0000313" key="2">
    <source>
        <dbReference type="Proteomes" id="UP000275385"/>
    </source>
</evidence>
<protein>
    <submittedName>
        <fullName evidence="1">Uncharacterized protein</fullName>
    </submittedName>
</protein>
<dbReference type="AlphaFoldDB" id="A0A420YLQ2"/>
<name>A0A420YLQ2_9PEZI</name>
<dbReference type="Proteomes" id="UP000275385">
    <property type="component" value="Unassembled WGS sequence"/>
</dbReference>
<keyword evidence="2" id="KW-1185">Reference proteome</keyword>
<proteinExistence type="predicted"/>
<evidence type="ECO:0000313" key="1">
    <source>
        <dbReference type="EMBL" id="RKU48798.1"/>
    </source>
</evidence>